<accession>A0ACC1AQJ4</accession>
<gene>
    <name evidence="1" type="ORF">Patl1_32388</name>
</gene>
<reference evidence="2" key="1">
    <citation type="journal article" date="2023" name="G3 (Bethesda)">
        <title>Genome assembly and association tests identify interacting loci associated with vigor, precocity, and sex in interspecific pistachio rootstocks.</title>
        <authorList>
            <person name="Palmer W."/>
            <person name="Jacygrad E."/>
            <person name="Sagayaradj S."/>
            <person name="Cavanaugh K."/>
            <person name="Han R."/>
            <person name="Bertier L."/>
            <person name="Beede B."/>
            <person name="Kafkas S."/>
            <person name="Golino D."/>
            <person name="Preece J."/>
            <person name="Michelmore R."/>
        </authorList>
    </citation>
    <scope>NUCLEOTIDE SEQUENCE [LARGE SCALE GENOMIC DNA]</scope>
</reference>
<dbReference type="Proteomes" id="UP001164250">
    <property type="component" value="Chromosome 9"/>
</dbReference>
<protein>
    <submittedName>
        <fullName evidence="1">Uncharacterized protein</fullName>
    </submittedName>
</protein>
<evidence type="ECO:0000313" key="1">
    <source>
        <dbReference type="EMBL" id="KAJ0088954.1"/>
    </source>
</evidence>
<evidence type="ECO:0000313" key="2">
    <source>
        <dbReference type="Proteomes" id="UP001164250"/>
    </source>
</evidence>
<dbReference type="EMBL" id="CM047905">
    <property type="protein sequence ID" value="KAJ0088954.1"/>
    <property type="molecule type" value="Genomic_DNA"/>
</dbReference>
<proteinExistence type="predicted"/>
<comment type="caution">
    <text evidence="1">The sequence shown here is derived from an EMBL/GenBank/DDBJ whole genome shotgun (WGS) entry which is preliminary data.</text>
</comment>
<keyword evidence="2" id="KW-1185">Reference proteome</keyword>
<name>A0ACC1AQJ4_9ROSI</name>
<organism evidence="1 2">
    <name type="scientific">Pistacia atlantica</name>
    <dbReference type="NCBI Taxonomy" id="434234"/>
    <lineage>
        <taxon>Eukaryota</taxon>
        <taxon>Viridiplantae</taxon>
        <taxon>Streptophyta</taxon>
        <taxon>Embryophyta</taxon>
        <taxon>Tracheophyta</taxon>
        <taxon>Spermatophyta</taxon>
        <taxon>Magnoliopsida</taxon>
        <taxon>eudicotyledons</taxon>
        <taxon>Gunneridae</taxon>
        <taxon>Pentapetalae</taxon>
        <taxon>rosids</taxon>
        <taxon>malvids</taxon>
        <taxon>Sapindales</taxon>
        <taxon>Anacardiaceae</taxon>
        <taxon>Pistacia</taxon>
    </lineage>
</organism>
<sequence>MLLAIVPAPDVVGSSWVDLKFGDLQFVQFCSDKWKSDRYPVIRQVLARFFFHQLISGISYYHAMKICHKDLNMENTLLDGSPTLCVKICDFGYSKSGLLHSQPKSTVGTLAYIASEVLSRKEYDGKVLSFYFSFDFVSSSKHLVRIADGSMETFMHINK</sequence>